<evidence type="ECO:0000256" key="1">
    <source>
        <dbReference type="SAM" id="MobiDB-lite"/>
    </source>
</evidence>
<feature type="region of interest" description="Disordered" evidence="1">
    <location>
        <begin position="16"/>
        <end position="134"/>
    </location>
</feature>
<protein>
    <submittedName>
        <fullName evidence="2">Uncharacterized protein</fullName>
    </submittedName>
</protein>
<dbReference type="AlphaFoldDB" id="A0A6A6FPG5"/>
<feature type="compositionally biased region" description="Low complexity" evidence="1">
    <location>
        <begin position="280"/>
        <end position="301"/>
    </location>
</feature>
<feature type="region of interest" description="Disordered" evidence="1">
    <location>
        <begin position="148"/>
        <end position="339"/>
    </location>
</feature>
<organism evidence="2 3">
    <name type="scientific">Cercospora zeae-maydis SCOH1-5</name>
    <dbReference type="NCBI Taxonomy" id="717836"/>
    <lineage>
        <taxon>Eukaryota</taxon>
        <taxon>Fungi</taxon>
        <taxon>Dikarya</taxon>
        <taxon>Ascomycota</taxon>
        <taxon>Pezizomycotina</taxon>
        <taxon>Dothideomycetes</taxon>
        <taxon>Dothideomycetidae</taxon>
        <taxon>Mycosphaerellales</taxon>
        <taxon>Mycosphaerellaceae</taxon>
        <taxon>Cercospora</taxon>
    </lineage>
</organism>
<dbReference type="Proteomes" id="UP000799539">
    <property type="component" value="Unassembled WGS sequence"/>
</dbReference>
<feature type="compositionally biased region" description="Low complexity" evidence="1">
    <location>
        <begin position="234"/>
        <end position="244"/>
    </location>
</feature>
<feature type="compositionally biased region" description="Basic and acidic residues" evidence="1">
    <location>
        <begin position="110"/>
        <end position="119"/>
    </location>
</feature>
<sequence length="369" mass="40530">MAPALRRLLRKASLDEVKKEEADLAPLQRSNSDDTLTQAHVAKVHANPVPQLDSSKRRPTPEFVNSLRLHPPDKEIVNPRELRKQKGKLPISKFAIPPPPRPLSSRRTKRDPISDRELFELSTGETGKDPVPKVKRVQVQGQEFEMIVTDADNGNISAPVEDGDNRAEMESSNRRITRYGGRRPSVAESKQEDIDNVSTRDFAPKPVSEGLQVPPLKINKKAINGGDKPPTRIPSPRSSPRSPGDTPPIPPPKDTEITRDICPDPITTEPEYTHQPLLHSGAASSPSPAPSSTGSSSSFSARTVKKFGFHTKQRAEARSSETRAPSLTTPFIPKDVPVVVRPPTYNMNLHAGLQWCEAGKTSSRASAPW</sequence>
<feature type="compositionally biased region" description="Basic and acidic residues" evidence="1">
    <location>
        <begin position="253"/>
        <end position="262"/>
    </location>
</feature>
<gene>
    <name evidence="2" type="ORF">CERZMDRAFT_94645</name>
</gene>
<proteinExistence type="predicted"/>
<evidence type="ECO:0000313" key="3">
    <source>
        <dbReference type="Proteomes" id="UP000799539"/>
    </source>
</evidence>
<reference evidence="2" key="1">
    <citation type="journal article" date="2020" name="Stud. Mycol.">
        <title>101 Dothideomycetes genomes: a test case for predicting lifestyles and emergence of pathogens.</title>
        <authorList>
            <person name="Haridas S."/>
            <person name="Albert R."/>
            <person name="Binder M."/>
            <person name="Bloem J."/>
            <person name="Labutti K."/>
            <person name="Salamov A."/>
            <person name="Andreopoulos B."/>
            <person name="Baker S."/>
            <person name="Barry K."/>
            <person name="Bills G."/>
            <person name="Bluhm B."/>
            <person name="Cannon C."/>
            <person name="Castanera R."/>
            <person name="Culley D."/>
            <person name="Daum C."/>
            <person name="Ezra D."/>
            <person name="Gonzalez J."/>
            <person name="Henrissat B."/>
            <person name="Kuo A."/>
            <person name="Liang C."/>
            <person name="Lipzen A."/>
            <person name="Lutzoni F."/>
            <person name="Magnuson J."/>
            <person name="Mondo S."/>
            <person name="Nolan M."/>
            <person name="Ohm R."/>
            <person name="Pangilinan J."/>
            <person name="Park H.-J."/>
            <person name="Ramirez L."/>
            <person name="Alfaro M."/>
            <person name="Sun H."/>
            <person name="Tritt A."/>
            <person name="Yoshinaga Y."/>
            <person name="Zwiers L.-H."/>
            <person name="Turgeon B."/>
            <person name="Goodwin S."/>
            <person name="Spatafora J."/>
            <person name="Crous P."/>
            <person name="Grigoriev I."/>
        </authorList>
    </citation>
    <scope>NUCLEOTIDE SEQUENCE</scope>
    <source>
        <strain evidence="2">SCOH1-5</strain>
    </source>
</reference>
<feature type="compositionally biased region" description="Polar residues" evidence="1">
    <location>
        <begin position="28"/>
        <end position="38"/>
    </location>
</feature>
<dbReference type="OrthoDB" id="3647861at2759"/>
<dbReference type="EMBL" id="ML992666">
    <property type="protein sequence ID" value="KAF2215230.1"/>
    <property type="molecule type" value="Genomic_DNA"/>
</dbReference>
<feature type="compositionally biased region" description="Basic and acidic residues" evidence="1">
    <location>
        <begin position="163"/>
        <end position="173"/>
    </location>
</feature>
<name>A0A6A6FPG5_9PEZI</name>
<accession>A0A6A6FPG5</accession>
<feature type="compositionally biased region" description="Basic and acidic residues" evidence="1">
    <location>
        <begin position="70"/>
        <end position="84"/>
    </location>
</feature>
<evidence type="ECO:0000313" key="2">
    <source>
        <dbReference type="EMBL" id="KAF2215230.1"/>
    </source>
</evidence>
<keyword evidence="3" id="KW-1185">Reference proteome</keyword>
<feature type="compositionally biased region" description="Basic residues" evidence="1">
    <location>
        <begin position="303"/>
        <end position="312"/>
    </location>
</feature>